<dbReference type="GO" id="GO:0000139">
    <property type="term" value="C:Golgi membrane"/>
    <property type="evidence" value="ECO:0007669"/>
    <property type="project" value="TreeGrafter"/>
</dbReference>
<reference evidence="1" key="1">
    <citation type="submission" date="2014-09" db="EMBL/GenBank/DDBJ databases">
        <authorList>
            <person name="Magalhaes I.L.F."/>
            <person name="Oliveira U."/>
            <person name="Santos F.R."/>
            <person name="Vidigal T.H.D.A."/>
            <person name="Brescovit A.D."/>
            <person name="Santos A.J."/>
        </authorList>
    </citation>
    <scope>NUCLEOTIDE SEQUENCE</scope>
    <source>
        <tissue evidence="1">Shoot tissue taken approximately 20 cm above the soil surface</tissue>
    </source>
</reference>
<dbReference type="GO" id="GO:0005829">
    <property type="term" value="C:cytosol"/>
    <property type="evidence" value="ECO:0007669"/>
    <property type="project" value="TreeGrafter"/>
</dbReference>
<reference evidence="1" key="2">
    <citation type="journal article" date="2015" name="Data Brief">
        <title>Shoot transcriptome of the giant reed, Arundo donax.</title>
        <authorList>
            <person name="Barrero R.A."/>
            <person name="Guerrero F.D."/>
            <person name="Moolhuijzen P."/>
            <person name="Goolsby J.A."/>
            <person name="Tidwell J."/>
            <person name="Bellgard S.E."/>
            <person name="Bellgard M.I."/>
        </authorList>
    </citation>
    <scope>NUCLEOTIDE SEQUENCE</scope>
    <source>
        <tissue evidence="1">Shoot tissue taken approximately 20 cm above the soil surface</tissue>
    </source>
</reference>
<dbReference type="GO" id="GO:0006886">
    <property type="term" value="P:intracellular protein transport"/>
    <property type="evidence" value="ECO:0007669"/>
    <property type="project" value="InterPro"/>
</dbReference>
<name>A0A0A8YJ44_ARUDO</name>
<dbReference type="GO" id="GO:0034066">
    <property type="term" value="C:Ric1-Rgp1 guanyl-nucleotide exchange factor complex"/>
    <property type="evidence" value="ECO:0007669"/>
    <property type="project" value="InterPro"/>
</dbReference>
<dbReference type="GO" id="GO:0042147">
    <property type="term" value="P:retrograde transport, endosome to Golgi"/>
    <property type="evidence" value="ECO:0007669"/>
    <property type="project" value="TreeGrafter"/>
</dbReference>
<dbReference type="PANTHER" id="PTHR22746">
    <property type="entry name" value="RAB6A-GEF COMPLEX PARTNER PROTEIN 1"/>
    <property type="match status" value="1"/>
</dbReference>
<dbReference type="InterPro" id="IPR040096">
    <property type="entry name" value="Ric1"/>
</dbReference>
<dbReference type="AlphaFoldDB" id="A0A0A8YJ44"/>
<proteinExistence type="predicted"/>
<dbReference type="EMBL" id="GBRH01271854">
    <property type="protein sequence ID" value="JAD26041.1"/>
    <property type="molecule type" value="Transcribed_RNA"/>
</dbReference>
<dbReference type="PANTHER" id="PTHR22746:SF10">
    <property type="entry name" value="GUANINE NUCLEOTIDE EXCHANGE FACTOR SUBUNIT RIC1"/>
    <property type="match status" value="1"/>
</dbReference>
<evidence type="ECO:0000313" key="1">
    <source>
        <dbReference type="EMBL" id="JAD26041.1"/>
    </source>
</evidence>
<sequence>MKELSPHIASVMNILESHASYLMSGKELSKLVAFVKGTQFDLVEYLQRERLGSARLENFASALELIGQKVLVNLLQNYYDLSCLSL</sequence>
<accession>A0A0A8YJ44</accession>
<protein>
    <submittedName>
        <fullName evidence="1">Uncharacterized protein</fullName>
    </submittedName>
</protein>
<organism evidence="1">
    <name type="scientific">Arundo donax</name>
    <name type="common">Giant reed</name>
    <name type="synonym">Donax arundinaceus</name>
    <dbReference type="NCBI Taxonomy" id="35708"/>
    <lineage>
        <taxon>Eukaryota</taxon>
        <taxon>Viridiplantae</taxon>
        <taxon>Streptophyta</taxon>
        <taxon>Embryophyta</taxon>
        <taxon>Tracheophyta</taxon>
        <taxon>Spermatophyta</taxon>
        <taxon>Magnoliopsida</taxon>
        <taxon>Liliopsida</taxon>
        <taxon>Poales</taxon>
        <taxon>Poaceae</taxon>
        <taxon>PACMAD clade</taxon>
        <taxon>Arundinoideae</taxon>
        <taxon>Arundineae</taxon>
        <taxon>Arundo</taxon>
    </lineage>
</organism>